<keyword evidence="3" id="KW-1185">Reference proteome</keyword>
<evidence type="ECO:0000256" key="1">
    <source>
        <dbReference type="SAM" id="MobiDB-lite"/>
    </source>
</evidence>
<name>A0A8T2XQ11_POPDE</name>
<comment type="caution">
    <text evidence="2">The sequence shown here is derived from an EMBL/GenBank/DDBJ whole genome shotgun (WGS) entry which is preliminary data.</text>
</comment>
<evidence type="ECO:0000313" key="2">
    <source>
        <dbReference type="EMBL" id="KAH8494912.1"/>
    </source>
</evidence>
<gene>
    <name evidence="2" type="ORF">H0E87_018180</name>
</gene>
<dbReference type="EMBL" id="JACEGQ020000010">
    <property type="protein sequence ID" value="KAH8494912.1"/>
    <property type="molecule type" value="Genomic_DNA"/>
</dbReference>
<evidence type="ECO:0000313" key="3">
    <source>
        <dbReference type="Proteomes" id="UP000807159"/>
    </source>
</evidence>
<feature type="compositionally biased region" description="Polar residues" evidence="1">
    <location>
        <begin position="24"/>
        <end position="40"/>
    </location>
</feature>
<feature type="region of interest" description="Disordered" evidence="1">
    <location>
        <begin position="20"/>
        <end position="61"/>
    </location>
</feature>
<dbReference type="AlphaFoldDB" id="A0A8T2XQ11"/>
<proteinExistence type="predicted"/>
<sequence>FMAKSMKKSLVLQFAQRDYDSCKTHPSSSNAQRTLSQSVSPRGHHSLGPSQSISPPSVPPRTTITLADVVISNCEARVRMKNRKRDIQYTPPAAPPSSSSKPCAHPSTYPVPIRPQRGPSVEFGSLSSRFGAGNPMVGVAPSLTPPAQGQAPSKYHSSIVFLFDAFH</sequence>
<reference evidence="2" key="1">
    <citation type="journal article" date="2021" name="J. Hered.">
        <title>Genome Assembly of Salicaceae Populus deltoides (Eastern Cottonwood) I-69 Based on Nanopore Sequencing and Hi-C Technologies.</title>
        <authorList>
            <person name="Bai S."/>
            <person name="Wu H."/>
            <person name="Zhang J."/>
            <person name="Pan Z."/>
            <person name="Zhao W."/>
            <person name="Li Z."/>
            <person name="Tong C."/>
        </authorList>
    </citation>
    <scope>NUCLEOTIDE SEQUENCE</scope>
    <source>
        <tissue evidence="2">Leaf</tissue>
    </source>
</reference>
<dbReference type="Proteomes" id="UP000807159">
    <property type="component" value="Chromosome 10"/>
</dbReference>
<feature type="non-terminal residue" evidence="2">
    <location>
        <position position="1"/>
    </location>
</feature>
<accession>A0A8T2XQ11</accession>
<feature type="region of interest" description="Disordered" evidence="1">
    <location>
        <begin position="82"/>
        <end position="117"/>
    </location>
</feature>
<protein>
    <submittedName>
        <fullName evidence="2">Uncharacterized protein</fullName>
    </submittedName>
</protein>
<organism evidence="2 3">
    <name type="scientific">Populus deltoides</name>
    <name type="common">Eastern poplar</name>
    <name type="synonym">Eastern cottonwood</name>
    <dbReference type="NCBI Taxonomy" id="3696"/>
    <lineage>
        <taxon>Eukaryota</taxon>
        <taxon>Viridiplantae</taxon>
        <taxon>Streptophyta</taxon>
        <taxon>Embryophyta</taxon>
        <taxon>Tracheophyta</taxon>
        <taxon>Spermatophyta</taxon>
        <taxon>Magnoliopsida</taxon>
        <taxon>eudicotyledons</taxon>
        <taxon>Gunneridae</taxon>
        <taxon>Pentapetalae</taxon>
        <taxon>rosids</taxon>
        <taxon>fabids</taxon>
        <taxon>Malpighiales</taxon>
        <taxon>Salicaceae</taxon>
        <taxon>Saliceae</taxon>
        <taxon>Populus</taxon>
    </lineage>
</organism>
<feature type="compositionally biased region" description="Low complexity" evidence="1">
    <location>
        <begin position="96"/>
        <end position="107"/>
    </location>
</feature>